<keyword evidence="2" id="KW-1185">Reference proteome</keyword>
<dbReference type="InParanoid" id="A0A0C2SX26"/>
<evidence type="ECO:0000313" key="2">
    <source>
        <dbReference type="Proteomes" id="UP000054549"/>
    </source>
</evidence>
<dbReference type="Proteomes" id="UP000054549">
    <property type="component" value="Unassembled WGS sequence"/>
</dbReference>
<proteinExistence type="predicted"/>
<organism evidence="1 2">
    <name type="scientific">Amanita muscaria (strain Koide BX008)</name>
    <dbReference type="NCBI Taxonomy" id="946122"/>
    <lineage>
        <taxon>Eukaryota</taxon>
        <taxon>Fungi</taxon>
        <taxon>Dikarya</taxon>
        <taxon>Basidiomycota</taxon>
        <taxon>Agaricomycotina</taxon>
        <taxon>Agaricomycetes</taxon>
        <taxon>Agaricomycetidae</taxon>
        <taxon>Agaricales</taxon>
        <taxon>Pluteineae</taxon>
        <taxon>Amanitaceae</taxon>
        <taxon>Amanita</taxon>
    </lineage>
</organism>
<protein>
    <submittedName>
        <fullName evidence="1">Uncharacterized protein</fullName>
    </submittedName>
</protein>
<reference evidence="1 2" key="1">
    <citation type="submission" date="2014-04" db="EMBL/GenBank/DDBJ databases">
        <title>Evolutionary Origins and Diversification of the Mycorrhizal Mutualists.</title>
        <authorList>
            <consortium name="DOE Joint Genome Institute"/>
            <consortium name="Mycorrhizal Genomics Consortium"/>
            <person name="Kohler A."/>
            <person name="Kuo A."/>
            <person name="Nagy L.G."/>
            <person name="Floudas D."/>
            <person name="Copeland A."/>
            <person name="Barry K.W."/>
            <person name="Cichocki N."/>
            <person name="Veneault-Fourrey C."/>
            <person name="LaButti K."/>
            <person name="Lindquist E.A."/>
            <person name="Lipzen A."/>
            <person name="Lundell T."/>
            <person name="Morin E."/>
            <person name="Murat C."/>
            <person name="Riley R."/>
            <person name="Ohm R."/>
            <person name="Sun H."/>
            <person name="Tunlid A."/>
            <person name="Henrissat B."/>
            <person name="Grigoriev I.V."/>
            <person name="Hibbett D.S."/>
            <person name="Martin F."/>
        </authorList>
    </citation>
    <scope>NUCLEOTIDE SEQUENCE [LARGE SCALE GENOMIC DNA]</scope>
    <source>
        <strain evidence="1 2">Koide BX008</strain>
    </source>
</reference>
<dbReference type="HOGENOM" id="CLU_1712791_0_0_1"/>
<accession>A0A0C2SX26</accession>
<name>A0A0C2SX26_AMAMK</name>
<gene>
    <name evidence="1" type="ORF">M378DRAFT_310312</name>
</gene>
<evidence type="ECO:0000313" key="1">
    <source>
        <dbReference type="EMBL" id="KIL58684.1"/>
    </source>
</evidence>
<sequence length="153" mass="16961">MSRASCSAIPNCFALLSSARRDWNPSSASVLAIRILLSASASDSLALDFPSNASCFSICCCACLEPPPSSSCCLSLAFTSPIFSPLVNGSRCVSCPPPSLEFRTRHHRINRPTLMTWASWLKTWCTSKRWRKSFLNLFIFIINAEAYETGRWL</sequence>
<dbReference type="AlphaFoldDB" id="A0A0C2SX26"/>
<dbReference type="EMBL" id="KN818332">
    <property type="protein sequence ID" value="KIL58684.1"/>
    <property type="molecule type" value="Genomic_DNA"/>
</dbReference>